<reference evidence="2" key="1">
    <citation type="submission" date="2013-05" db="EMBL/GenBank/DDBJ databases">
        <title>Draft genome sequences of six wheat associated Fusarium spp. isolates.</title>
        <authorList>
            <person name="Moolhuijzen P.M."/>
            <person name="Manners J.M."/>
            <person name="Wilcox S."/>
            <person name="Bellgard M.I."/>
            <person name="Gardiner D.M."/>
        </authorList>
    </citation>
    <scope>NUCLEOTIDE SEQUENCE</scope>
    <source>
        <strain evidence="2">CS3220</strain>
    </source>
</reference>
<evidence type="ECO:0000313" key="2">
    <source>
        <dbReference type="EMBL" id="CEG02352.1"/>
    </source>
</evidence>
<organism evidence="2">
    <name type="scientific">Fusarium pseudograminearum CS3220</name>
    <dbReference type="NCBI Taxonomy" id="1318456"/>
    <lineage>
        <taxon>Eukaryota</taxon>
        <taxon>Fungi</taxon>
        <taxon>Dikarya</taxon>
        <taxon>Ascomycota</taxon>
        <taxon>Pezizomycotina</taxon>
        <taxon>Sordariomycetes</taxon>
        <taxon>Hypocreomycetidae</taxon>
        <taxon>Hypocreales</taxon>
        <taxon>Nectriaceae</taxon>
        <taxon>Fusarium</taxon>
    </lineage>
</organism>
<accession>A0A096PCC2</accession>
<proteinExistence type="predicted"/>
<sequence length="117" mass="12504">MKLISLKAAIIFIQVASGLKHLNMYSDDNCDNWIGQINDDTGAKGTFAPGTHSVMLVDCGKGLNMYGGYMFHYGSNHNGRWSAAYCSGPWSTCGGQNNKCIKLASGVGSWSARDCSG</sequence>
<feature type="signal peptide" evidence="1">
    <location>
        <begin position="1"/>
        <end position="18"/>
    </location>
</feature>
<keyword evidence="1" id="KW-0732">Signal</keyword>
<dbReference type="AlphaFoldDB" id="A0A096PCC2"/>
<dbReference type="EMBL" id="CBMC010001209">
    <property type="protein sequence ID" value="CEG02352.1"/>
    <property type="molecule type" value="Genomic_DNA"/>
</dbReference>
<name>A0A096PCC2_FUSPS</name>
<gene>
    <name evidence="2" type="ORF">BN846_0125490</name>
</gene>
<protein>
    <submittedName>
        <fullName evidence="2">WGS project CBMC000000000 data, contig CS3220_c001218</fullName>
    </submittedName>
</protein>
<evidence type="ECO:0000256" key="1">
    <source>
        <dbReference type="SAM" id="SignalP"/>
    </source>
</evidence>
<feature type="chain" id="PRO_5001929051" evidence="1">
    <location>
        <begin position="19"/>
        <end position="117"/>
    </location>
</feature>
<comment type="caution">
    <text evidence="2">The sequence shown here is derived from an EMBL/GenBank/DDBJ whole genome shotgun (WGS) entry which is preliminary data.</text>
</comment>